<evidence type="ECO:0000256" key="9">
    <source>
        <dbReference type="ARBA" id="ARBA00023204"/>
    </source>
</evidence>
<feature type="compositionally biased region" description="Basic and acidic residues" evidence="13">
    <location>
        <begin position="1"/>
        <end position="16"/>
    </location>
</feature>
<evidence type="ECO:0000313" key="15">
    <source>
        <dbReference type="EMBL" id="KAK1346754.1"/>
    </source>
</evidence>
<keyword evidence="16" id="KW-1185">Reference proteome</keyword>
<evidence type="ECO:0000256" key="2">
    <source>
        <dbReference type="ARBA" id="ARBA00013933"/>
    </source>
</evidence>
<evidence type="ECO:0000256" key="8">
    <source>
        <dbReference type="ARBA" id="ARBA00023163"/>
    </source>
</evidence>
<comment type="subcellular location">
    <subcellularLocation>
        <location evidence="1">Nucleus</location>
    </subcellularLocation>
</comment>
<accession>A0AA40LX20</accession>
<keyword evidence="6" id="KW-0156">Chromatin regulator</keyword>
<keyword evidence="9" id="KW-0234">DNA repair</keyword>
<protein>
    <recommendedName>
        <fullName evidence="2">Mortality factor 4-like protein 2</fullName>
    </recommendedName>
</protein>
<dbReference type="Gene3D" id="1.10.274.30">
    <property type="entry name" value="MRG domain"/>
    <property type="match status" value="1"/>
</dbReference>
<dbReference type="Proteomes" id="UP001177744">
    <property type="component" value="Unassembled WGS sequence"/>
</dbReference>
<keyword evidence="10" id="KW-0539">Nucleus</keyword>
<feature type="domain" description="MRG" evidence="14">
    <location>
        <begin position="43"/>
        <end position="114"/>
    </location>
</feature>
<keyword evidence="7" id="KW-0805">Transcription regulation</keyword>
<proteinExistence type="predicted"/>
<evidence type="ECO:0000256" key="6">
    <source>
        <dbReference type="ARBA" id="ARBA00022853"/>
    </source>
</evidence>
<dbReference type="InterPro" id="IPR026541">
    <property type="entry name" value="MRG_dom"/>
</dbReference>
<evidence type="ECO:0000256" key="11">
    <source>
        <dbReference type="ARBA" id="ARBA00025930"/>
    </source>
</evidence>
<evidence type="ECO:0000256" key="3">
    <source>
        <dbReference type="ARBA" id="ARBA00022553"/>
    </source>
</evidence>
<dbReference type="GO" id="GO:0005634">
    <property type="term" value="C:nucleus"/>
    <property type="evidence" value="ECO:0007669"/>
    <property type="project" value="UniProtKB-SubCell"/>
</dbReference>
<comment type="subunit">
    <text evidence="11">Component of the NuA4 histone acetyltransferase complex which contains the catalytic subunit KAT5/TIP60 and the subunits EP400, TRRAP/PAF400, BRD8/SMAP, EPC1, DMAP1/DNMAP1, RUVBL1/TIP49, RUVBL2, ING3, actin, ACTL6A/BAF53A, MORF4L1/MRG15, MORF4L2/MRGX, MRGBP, YEATS4/GAS41 and VPS72/YL1. The NuA4 complex interacts with MYC and the adenovirus E1A protein. MORF4L1 may also participate in the formation of NuA4 related complexes which lack the KAT5/TIP60 catalytic subunit, but which include the SWI/SNF related protein SRCAP. Component of the MSIN3A histone deacetylase complex, which includes SIN3A, HDAC2, ARID4B, MORF4L1, RBBP4/RbAp48, and RBBP7/RbAp46. Interacts with MRFAP1 and RB1. May also interact with one or more as yet undefined members of the TLE (transducin-like enhancer of split) family of transcriptional repressors.</text>
</comment>
<sequence length="115" mass="13201">MAEGIAERELTDRNWNQEDEAPLGPSLGEAVSPWVRQGNIDNKEFAVNGVIAEIKEYFNMMLGTHLLYKFERLQYAPILNVPSMSQDYGAPHLLRLFIRIRAISVYMPFEKKSLT</sequence>
<evidence type="ECO:0000256" key="1">
    <source>
        <dbReference type="ARBA" id="ARBA00004123"/>
    </source>
</evidence>
<dbReference type="EMBL" id="JAULJE010000001">
    <property type="protein sequence ID" value="KAK1346754.1"/>
    <property type="molecule type" value="Genomic_DNA"/>
</dbReference>
<dbReference type="PROSITE" id="PS51640">
    <property type="entry name" value="MRG"/>
    <property type="match status" value="1"/>
</dbReference>
<evidence type="ECO:0000256" key="7">
    <source>
        <dbReference type="ARBA" id="ARBA00023015"/>
    </source>
</evidence>
<feature type="region of interest" description="Disordered" evidence="13">
    <location>
        <begin position="1"/>
        <end position="29"/>
    </location>
</feature>
<dbReference type="GO" id="GO:0006355">
    <property type="term" value="P:regulation of DNA-templated transcription"/>
    <property type="evidence" value="ECO:0007669"/>
    <property type="project" value="InterPro"/>
</dbReference>
<evidence type="ECO:0000259" key="14">
    <source>
        <dbReference type="Pfam" id="PF05712"/>
    </source>
</evidence>
<evidence type="ECO:0000256" key="13">
    <source>
        <dbReference type="SAM" id="MobiDB-lite"/>
    </source>
</evidence>
<keyword evidence="8" id="KW-0804">Transcription</keyword>
<evidence type="ECO:0000256" key="5">
    <source>
        <dbReference type="ARBA" id="ARBA00022763"/>
    </source>
</evidence>
<comment type="function">
    <text evidence="12">Component of the NuA4 histone acetyltransferase complex which is involved in transcriptional activation of select genes principally by acetylation of nucleosomal histone H4 and H2A. This modification may both alter nucleosome - DNA interactions and promote interaction of the modified histones with other proteins which positively regulate transcription. This complex may be required for the activation of transcriptional programs associated with oncogene and proto-oncogene mediated growth induction, tumor suppressor mediated growth arrest and replicative senescence, apoptosis, and DNA repair. The NuA4 complex ATPase and helicase activities seem to be, at least in part, contributed by the association of RUVBL1 and RUVBL2 with EP400. NuA4 may also play a direct role in DNA repair when directly recruited to sites of DNA damage. Also a component of the MSIN3A complex which acts to repress transcription by deacetylation of nucleosomal histones.</text>
</comment>
<dbReference type="GO" id="GO:0006281">
    <property type="term" value="P:DNA repair"/>
    <property type="evidence" value="ECO:0007669"/>
    <property type="project" value="UniProtKB-KW"/>
</dbReference>
<evidence type="ECO:0000256" key="12">
    <source>
        <dbReference type="ARBA" id="ARBA00034084"/>
    </source>
</evidence>
<dbReference type="InterPro" id="IPR008676">
    <property type="entry name" value="MRG"/>
</dbReference>
<dbReference type="AlphaFoldDB" id="A0AA40LX20"/>
<dbReference type="GO" id="GO:0006325">
    <property type="term" value="P:chromatin organization"/>
    <property type="evidence" value="ECO:0007669"/>
    <property type="project" value="UniProtKB-KW"/>
</dbReference>
<evidence type="ECO:0000313" key="16">
    <source>
        <dbReference type="Proteomes" id="UP001177744"/>
    </source>
</evidence>
<dbReference type="GO" id="GO:0035267">
    <property type="term" value="C:NuA4 histone acetyltransferase complex"/>
    <property type="evidence" value="ECO:0007669"/>
    <property type="project" value="TreeGrafter"/>
</dbReference>
<dbReference type="InterPro" id="IPR038217">
    <property type="entry name" value="MRG_C_sf"/>
</dbReference>
<keyword evidence="5" id="KW-0227">DNA damage</keyword>
<comment type="caution">
    <text evidence="15">The sequence shown here is derived from an EMBL/GenBank/DDBJ whole genome shotgun (WGS) entry which is preliminary data.</text>
</comment>
<dbReference type="PANTHER" id="PTHR10880">
    <property type="entry name" value="MORTALITY FACTOR 4-LIKE PROTEIN"/>
    <property type="match status" value="1"/>
</dbReference>
<dbReference type="PANTHER" id="PTHR10880:SF25">
    <property type="entry name" value="MORTALITY FACTOR 4-LIKE PROTEIN 2"/>
    <property type="match status" value="1"/>
</dbReference>
<reference evidence="15" key="1">
    <citation type="submission" date="2023-06" db="EMBL/GenBank/DDBJ databases">
        <title>Reference genome for the Northern bat (Eptesicus nilssonii), a most northern bat species.</title>
        <authorList>
            <person name="Laine V.N."/>
            <person name="Pulliainen A.T."/>
            <person name="Lilley T.M."/>
        </authorList>
    </citation>
    <scope>NUCLEOTIDE SEQUENCE</scope>
    <source>
        <strain evidence="15">BLF_Eptnil</strain>
        <tissue evidence="15">Kidney</tissue>
    </source>
</reference>
<organism evidence="15 16">
    <name type="scientific">Cnephaeus nilssonii</name>
    <name type="common">Northern bat</name>
    <name type="synonym">Eptesicus nilssonii</name>
    <dbReference type="NCBI Taxonomy" id="3371016"/>
    <lineage>
        <taxon>Eukaryota</taxon>
        <taxon>Metazoa</taxon>
        <taxon>Chordata</taxon>
        <taxon>Craniata</taxon>
        <taxon>Vertebrata</taxon>
        <taxon>Euteleostomi</taxon>
        <taxon>Mammalia</taxon>
        <taxon>Eutheria</taxon>
        <taxon>Laurasiatheria</taxon>
        <taxon>Chiroptera</taxon>
        <taxon>Yangochiroptera</taxon>
        <taxon>Vespertilionidae</taxon>
        <taxon>Cnephaeus</taxon>
    </lineage>
</organism>
<dbReference type="Pfam" id="PF05712">
    <property type="entry name" value="MRG"/>
    <property type="match status" value="1"/>
</dbReference>
<evidence type="ECO:0000256" key="10">
    <source>
        <dbReference type="ARBA" id="ARBA00023242"/>
    </source>
</evidence>
<name>A0AA40LX20_CNENI</name>
<evidence type="ECO:0000256" key="4">
    <source>
        <dbReference type="ARBA" id="ARBA00022604"/>
    </source>
</evidence>
<keyword evidence="3" id="KW-0597">Phosphoprotein</keyword>
<gene>
    <name evidence="15" type="ORF">QTO34_000614</name>
</gene>
<keyword evidence="4" id="KW-0341">Growth regulation</keyword>